<dbReference type="AlphaFoldDB" id="A0A4U8Q8W4"/>
<organism evidence="3 4">
    <name type="scientific">Robinsoniella peoriensis</name>
    <dbReference type="NCBI Taxonomy" id="180332"/>
    <lineage>
        <taxon>Bacteria</taxon>
        <taxon>Bacillati</taxon>
        <taxon>Bacillota</taxon>
        <taxon>Clostridia</taxon>
        <taxon>Lachnospirales</taxon>
        <taxon>Lachnospiraceae</taxon>
        <taxon>Robinsoniella</taxon>
    </lineage>
</organism>
<keyword evidence="4" id="KW-1185">Reference proteome</keyword>
<dbReference type="PANTHER" id="PTHR31793:SF27">
    <property type="entry name" value="NOVEL THIOESTERASE SUPERFAMILY DOMAIN AND SAPOSIN A-TYPE DOMAIN CONTAINING PROTEIN (0610012H03RIK)"/>
    <property type="match status" value="1"/>
</dbReference>
<dbReference type="InterPro" id="IPR050563">
    <property type="entry name" value="4-hydroxybenzoyl-CoA_TE"/>
</dbReference>
<dbReference type="Pfam" id="PF13279">
    <property type="entry name" value="4HBT_2"/>
    <property type="match status" value="1"/>
</dbReference>
<dbReference type="EMBL" id="QGQD01000046">
    <property type="protein sequence ID" value="TLD00854.1"/>
    <property type="molecule type" value="Genomic_DNA"/>
</dbReference>
<dbReference type="PANTHER" id="PTHR31793">
    <property type="entry name" value="4-HYDROXYBENZOYL-COA THIOESTERASE FAMILY MEMBER"/>
    <property type="match status" value="1"/>
</dbReference>
<dbReference type="InterPro" id="IPR006684">
    <property type="entry name" value="YbgC/YbaW"/>
</dbReference>
<dbReference type="InterPro" id="IPR029069">
    <property type="entry name" value="HotDog_dom_sf"/>
</dbReference>
<protein>
    <submittedName>
        <fullName evidence="3">Acyl-CoA thioesterase YbgC</fullName>
    </submittedName>
</protein>
<comment type="similarity">
    <text evidence="1">Belongs to the 4-hydroxybenzoyl-CoA thioesterase family.</text>
</comment>
<accession>A0A4U8Q8W4</accession>
<evidence type="ECO:0000256" key="1">
    <source>
        <dbReference type="ARBA" id="ARBA00005953"/>
    </source>
</evidence>
<keyword evidence="2" id="KW-0378">Hydrolase</keyword>
<dbReference type="Gene3D" id="3.10.129.10">
    <property type="entry name" value="Hotdog Thioesterase"/>
    <property type="match status" value="1"/>
</dbReference>
<dbReference type="PIRSF" id="PIRSF003230">
    <property type="entry name" value="YbgC"/>
    <property type="match status" value="1"/>
</dbReference>
<reference evidence="3 4" key="1">
    <citation type="journal article" date="2019" name="Anaerobe">
        <title>Detection of Robinsoniella peoriensis in multiple bone samples of a trauma patient.</title>
        <authorList>
            <person name="Schrottner P."/>
            <person name="Hartwich K."/>
            <person name="Bunk B."/>
            <person name="Schober I."/>
            <person name="Helbig S."/>
            <person name="Rudolph W.W."/>
            <person name="Gunzer F."/>
        </authorList>
    </citation>
    <scope>NUCLEOTIDE SEQUENCE [LARGE SCALE GENOMIC DNA]</scope>
    <source>
        <strain evidence="3 4">DSM 106044</strain>
    </source>
</reference>
<evidence type="ECO:0000256" key="2">
    <source>
        <dbReference type="ARBA" id="ARBA00022801"/>
    </source>
</evidence>
<dbReference type="CDD" id="cd00586">
    <property type="entry name" value="4HBT"/>
    <property type="match status" value="1"/>
</dbReference>
<name>A0A4U8Q8W4_9FIRM</name>
<sequence length="140" mass="16570">MNFKSYEHKAQYYETDQMGIIHHSNYIRWFEEARIDLMEQTGLGYQAMEDAGIISPVLSVKCQYRTMVHFNDIVLIEARLKKYNGIKMTLSYIVRDKETKEIRCNGESEHCFLSKEGKLLSLKKSNPVFDQMFREILCRD</sequence>
<dbReference type="Proteomes" id="UP000306509">
    <property type="component" value="Unassembled WGS sequence"/>
</dbReference>
<dbReference type="RefSeq" id="WP_027294384.1">
    <property type="nucleotide sequence ID" value="NZ_CABMJZ010000058.1"/>
</dbReference>
<dbReference type="GO" id="GO:0047617">
    <property type="term" value="F:fatty acyl-CoA hydrolase activity"/>
    <property type="evidence" value="ECO:0007669"/>
    <property type="project" value="TreeGrafter"/>
</dbReference>
<dbReference type="STRING" id="180332.GCA_000797495_05177"/>
<dbReference type="OrthoDB" id="9800856at2"/>
<proteinExistence type="inferred from homology"/>
<evidence type="ECO:0000313" key="4">
    <source>
        <dbReference type="Proteomes" id="UP000306509"/>
    </source>
</evidence>
<comment type="caution">
    <text evidence="3">The sequence shown here is derived from an EMBL/GenBank/DDBJ whole genome shotgun (WGS) entry which is preliminary data.</text>
</comment>
<evidence type="ECO:0000313" key="3">
    <source>
        <dbReference type="EMBL" id="TLD00854.1"/>
    </source>
</evidence>
<gene>
    <name evidence="3" type="ORF">DSM106044_02321</name>
</gene>
<dbReference type="SUPFAM" id="SSF54637">
    <property type="entry name" value="Thioesterase/thiol ester dehydrase-isomerase"/>
    <property type="match status" value="1"/>
</dbReference>
<dbReference type="NCBIfam" id="TIGR00051">
    <property type="entry name" value="YbgC/FadM family acyl-CoA thioesterase"/>
    <property type="match status" value="1"/>
</dbReference>